<dbReference type="SUPFAM" id="SSF55073">
    <property type="entry name" value="Nucleotide cyclase"/>
    <property type="match status" value="1"/>
</dbReference>
<dbReference type="InterPro" id="IPR002645">
    <property type="entry name" value="STAS_dom"/>
</dbReference>
<dbReference type="Proteomes" id="UP001387100">
    <property type="component" value="Unassembled WGS sequence"/>
</dbReference>
<feature type="region of interest" description="Disordered" evidence="1">
    <location>
        <begin position="508"/>
        <end position="532"/>
    </location>
</feature>
<dbReference type="RefSeq" id="WP_339576396.1">
    <property type="nucleotide sequence ID" value="NZ_JBBIAA010000055.1"/>
</dbReference>
<organism evidence="4 5">
    <name type="scientific">Pseudokineococcus basanitobsidens</name>
    <dbReference type="NCBI Taxonomy" id="1926649"/>
    <lineage>
        <taxon>Bacteria</taxon>
        <taxon>Bacillati</taxon>
        <taxon>Actinomycetota</taxon>
        <taxon>Actinomycetes</taxon>
        <taxon>Kineosporiales</taxon>
        <taxon>Kineosporiaceae</taxon>
        <taxon>Pseudokineococcus</taxon>
    </lineage>
</organism>
<dbReference type="Pfam" id="PF09278">
    <property type="entry name" value="MerR-DNA-bind"/>
    <property type="match status" value="1"/>
</dbReference>
<feature type="compositionally biased region" description="Polar residues" evidence="1">
    <location>
        <begin position="509"/>
        <end position="518"/>
    </location>
</feature>
<dbReference type="InterPro" id="IPR029787">
    <property type="entry name" value="Nucleotide_cyclase"/>
</dbReference>
<dbReference type="PANTHER" id="PTHR45138:SF9">
    <property type="entry name" value="DIGUANYLATE CYCLASE DGCM-RELATED"/>
    <property type="match status" value="1"/>
</dbReference>
<reference evidence="4 5" key="1">
    <citation type="journal article" date="2017" name="Int. J. Syst. Evol. Microbiol.">
        <title>Pseudokineococcus basanitobsidens sp. nov., isolated from volcanic rock.</title>
        <authorList>
            <person name="Lee D.W."/>
            <person name="Park M.Y."/>
            <person name="Kim J.J."/>
            <person name="Kim B.S."/>
        </authorList>
    </citation>
    <scope>NUCLEOTIDE SEQUENCE [LARGE SCALE GENOMIC DNA]</scope>
    <source>
        <strain evidence="4 5">DSM 103726</strain>
    </source>
</reference>
<dbReference type="Gene3D" id="3.30.750.24">
    <property type="entry name" value="STAS domain"/>
    <property type="match status" value="1"/>
</dbReference>
<dbReference type="SUPFAM" id="SSF46955">
    <property type="entry name" value="Putative DNA-binding domain"/>
    <property type="match status" value="1"/>
</dbReference>
<protein>
    <submittedName>
        <fullName evidence="4">Diguanylate cyclase</fullName>
        <ecNumber evidence="4">2.7.7.65</ecNumber>
    </submittedName>
</protein>
<keyword evidence="4" id="KW-0548">Nucleotidyltransferase</keyword>
<sequence length="532" mass="55471">MTVHRPTGTTPATGPGSRADGDAPAAAGDVVLVEVTGDVDLTTSADLQSRLDVAGRSATGRVVVDLSGVDFIDCHGLGVLLAARTRTGARLALQAPAPAVSCLLDLTGTLHHFDTPPAAPAPPEPGPPGVATPSPWPQEVVRAAAATVAHLHLGCPAQVWLATRVEGDHHVVTASTGPWAGELPAGTVLPWGELLVPTDDLGTSVWPVTDAEELLGTGASGRRLAVRASTGVLLRAGEDVVGTLCGFTTHTTPAPLPEATTSLLHLLGRLLCLALTSARAQEVAQELAEVDALTGLRNRRGWQQDLIRENSRCSRHGTSAGVVTIDLDELKTTNDTYGHHAGDALLVATAQVLRRTCRPGDVLARVGGDEFTVLAVGAGPAAVATLSARVEEHLRAAGIPAAVAGTASRPTEPLEETWARTDRQMSVAKSRRRARPTTSQALPHEDLLSPTLIVLLHEHGLLPSSGRPAGDPQDGRDDSTASRLDFIHQARRAGLSPAQIRGALALRHSPTTPSQQLQDLLRVVTPSRTRPT</sequence>
<dbReference type="EC" id="2.7.7.65" evidence="4"/>
<comment type="caution">
    <text evidence="4">The sequence shown here is derived from an EMBL/GenBank/DDBJ whole genome shotgun (WGS) entry which is preliminary data.</text>
</comment>
<dbReference type="InterPro" id="IPR036513">
    <property type="entry name" value="STAS_dom_sf"/>
</dbReference>
<dbReference type="Gene3D" id="3.30.70.270">
    <property type="match status" value="1"/>
</dbReference>
<dbReference type="PROSITE" id="PS50801">
    <property type="entry name" value="STAS"/>
    <property type="match status" value="1"/>
</dbReference>
<dbReference type="GO" id="GO:0052621">
    <property type="term" value="F:diguanylate cyclase activity"/>
    <property type="evidence" value="ECO:0007669"/>
    <property type="project" value="UniProtKB-EC"/>
</dbReference>
<feature type="domain" description="STAS" evidence="2">
    <location>
        <begin position="29"/>
        <end position="108"/>
    </location>
</feature>
<feature type="domain" description="GGDEF" evidence="3">
    <location>
        <begin position="318"/>
        <end position="441"/>
    </location>
</feature>
<dbReference type="SUPFAM" id="SSF52091">
    <property type="entry name" value="SpoIIaa-like"/>
    <property type="match status" value="1"/>
</dbReference>
<keyword evidence="5" id="KW-1185">Reference proteome</keyword>
<proteinExistence type="predicted"/>
<dbReference type="SMART" id="SM00267">
    <property type="entry name" value="GGDEF"/>
    <property type="match status" value="1"/>
</dbReference>
<evidence type="ECO:0000259" key="3">
    <source>
        <dbReference type="PROSITE" id="PS50887"/>
    </source>
</evidence>
<dbReference type="InterPro" id="IPR043128">
    <property type="entry name" value="Rev_trsase/Diguanyl_cyclase"/>
</dbReference>
<dbReference type="InterPro" id="IPR000160">
    <property type="entry name" value="GGDEF_dom"/>
</dbReference>
<dbReference type="CDD" id="cd07043">
    <property type="entry name" value="STAS_anti-anti-sigma_factors"/>
    <property type="match status" value="1"/>
</dbReference>
<dbReference type="NCBIfam" id="TIGR00254">
    <property type="entry name" value="GGDEF"/>
    <property type="match status" value="1"/>
</dbReference>
<evidence type="ECO:0000259" key="2">
    <source>
        <dbReference type="PROSITE" id="PS50801"/>
    </source>
</evidence>
<evidence type="ECO:0000256" key="1">
    <source>
        <dbReference type="SAM" id="MobiDB-lite"/>
    </source>
</evidence>
<keyword evidence="4" id="KW-0808">Transferase</keyword>
<dbReference type="Pfam" id="PF00990">
    <property type="entry name" value="GGDEF"/>
    <property type="match status" value="1"/>
</dbReference>
<feature type="region of interest" description="Disordered" evidence="1">
    <location>
        <begin position="421"/>
        <end position="444"/>
    </location>
</feature>
<dbReference type="InterPro" id="IPR058548">
    <property type="entry name" value="MlaB-like_STAS"/>
</dbReference>
<dbReference type="SUPFAM" id="SSF55781">
    <property type="entry name" value="GAF domain-like"/>
    <property type="match status" value="1"/>
</dbReference>
<gene>
    <name evidence="4" type="ORF">WDZ17_17160</name>
</gene>
<name>A0ABU8RPQ5_9ACTN</name>
<accession>A0ABU8RPQ5</accession>
<dbReference type="Pfam" id="PF13466">
    <property type="entry name" value="STAS_2"/>
    <property type="match status" value="1"/>
</dbReference>
<evidence type="ECO:0000313" key="4">
    <source>
        <dbReference type="EMBL" id="MEJ5947023.1"/>
    </source>
</evidence>
<feature type="region of interest" description="Disordered" evidence="1">
    <location>
        <begin position="1"/>
        <end position="24"/>
    </location>
</feature>
<dbReference type="InterPro" id="IPR050469">
    <property type="entry name" value="Diguanylate_Cyclase"/>
</dbReference>
<evidence type="ECO:0000313" key="5">
    <source>
        <dbReference type="Proteomes" id="UP001387100"/>
    </source>
</evidence>
<dbReference type="InterPro" id="IPR009061">
    <property type="entry name" value="DNA-bd_dom_put_sf"/>
</dbReference>
<dbReference type="PROSITE" id="PS50887">
    <property type="entry name" value="GGDEF"/>
    <property type="match status" value="1"/>
</dbReference>
<dbReference type="InterPro" id="IPR015358">
    <property type="entry name" value="Tscrpt_reg_MerR_DNA-bd"/>
</dbReference>
<dbReference type="CDD" id="cd01949">
    <property type="entry name" value="GGDEF"/>
    <property type="match status" value="1"/>
</dbReference>
<dbReference type="EMBL" id="JBBIAA010000055">
    <property type="protein sequence ID" value="MEJ5947023.1"/>
    <property type="molecule type" value="Genomic_DNA"/>
</dbReference>
<dbReference type="PANTHER" id="PTHR45138">
    <property type="entry name" value="REGULATORY COMPONENTS OF SENSORY TRANSDUCTION SYSTEM"/>
    <property type="match status" value="1"/>
</dbReference>